<dbReference type="Gene3D" id="3.40.50.300">
    <property type="entry name" value="P-loop containing nucleotide triphosphate hydrolases"/>
    <property type="match status" value="1"/>
</dbReference>
<keyword evidence="7 11" id="KW-0418">Kinase</keyword>
<dbReference type="EMBL" id="CP013244">
    <property type="protein sequence ID" value="ANP45516.1"/>
    <property type="molecule type" value="Genomic_DNA"/>
</dbReference>
<dbReference type="SUPFAM" id="SSF52540">
    <property type="entry name" value="P-loop containing nucleoside triphosphate hydrolases"/>
    <property type="match status" value="1"/>
</dbReference>
<dbReference type="GO" id="GO:0009423">
    <property type="term" value="P:chorismate biosynthetic process"/>
    <property type="evidence" value="ECO:0007669"/>
    <property type="project" value="UniProtKB-UniRule"/>
</dbReference>
<comment type="subunit">
    <text evidence="11">Monomer.</text>
</comment>
<feature type="binding site" evidence="11">
    <location>
        <position position="61"/>
    </location>
    <ligand>
        <name>substrate</name>
    </ligand>
</feature>
<feature type="binding site" evidence="11">
    <location>
        <position position="164"/>
    </location>
    <ligand>
        <name>substrate</name>
    </ligand>
</feature>
<name>A0A1B1AG11_9PROT</name>
<evidence type="ECO:0000256" key="3">
    <source>
        <dbReference type="ARBA" id="ARBA00012154"/>
    </source>
</evidence>
<keyword evidence="5 11" id="KW-0808">Transferase</keyword>
<keyword evidence="11" id="KW-0460">Magnesium</keyword>
<dbReference type="Proteomes" id="UP000092498">
    <property type="component" value="Chromosome"/>
</dbReference>
<evidence type="ECO:0000256" key="9">
    <source>
        <dbReference type="ARBA" id="ARBA00023141"/>
    </source>
</evidence>
<keyword evidence="11" id="KW-0963">Cytoplasm</keyword>
<comment type="function">
    <text evidence="11">Catalyzes the specific phosphorylation of the 3-hydroxyl group of shikimic acid using ATP as a cosubstrate.</text>
</comment>
<keyword evidence="9 11" id="KW-0057">Aromatic amino acid biosynthesis</keyword>
<feature type="binding site" evidence="11">
    <location>
        <position position="107"/>
    </location>
    <ligand>
        <name>substrate</name>
    </ligand>
</feature>
<sequence length="201" mass="21870">MTRPESSDVGERADAAAELRRLAEGIAPARTVALVGLMGAGKTTIGRRLAHALALPFVDADEAIVAAAGRSIEDIFAERGECEFRRGERQVIGRLLDGDIHVLATGGGAFIDPRTRALMKQRAISIWLKAPLDVLMKRVAKRDHRPLLKEDDPRAVMKRLMDERYPIYAEADLVIETGTGPHNSAVVTILNALRAHPAKTP</sequence>
<dbReference type="NCBIfam" id="NF010552">
    <property type="entry name" value="PRK13946.1"/>
    <property type="match status" value="1"/>
</dbReference>
<dbReference type="RefSeq" id="WP_066768951.1">
    <property type="nucleotide sequence ID" value="NZ_CP013244.1"/>
</dbReference>
<dbReference type="GO" id="GO:0005829">
    <property type="term" value="C:cytosol"/>
    <property type="evidence" value="ECO:0007669"/>
    <property type="project" value="TreeGrafter"/>
</dbReference>
<evidence type="ECO:0000313" key="13">
    <source>
        <dbReference type="Proteomes" id="UP000092498"/>
    </source>
</evidence>
<protein>
    <recommendedName>
        <fullName evidence="3 11">Shikimate kinase</fullName>
        <shortName evidence="11">SK</shortName>
        <ecNumber evidence="3 11">2.7.1.71</ecNumber>
    </recommendedName>
</protein>
<dbReference type="EC" id="2.7.1.71" evidence="3 11"/>
<evidence type="ECO:0000256" key="2">
    <source>
        <dbReference type="ARBA" id="ARBA00006997"/>
    </source>
</evidence>
<dbReference type="GO" id="GO:0009073">
    <property type="term" value="P:aromatic amino acid family biosynthetic process"/>
    <property type="evidence" value="ECO:0007669"/>
    <property type="project" value="UniProtKB-KW"/>
</dbReference>
<dbReference type="GO" id="GO:0008652">
    <property type="term" value="P:amino acid biosynthetic process"/>
    <property type="evidence" value="ECO:0007669"/>
    <property type="project" value="UniProtKB-KW"/>
</dbReference>
<dbReference type="InterPro" id="IPR031322">
    <property type="entry name" value="Shikimate/glucono_kinase"/>
</dbReference>
<evidence type="ECO:0000256" key="5">
    <source>
        <dbReference type="ARBA" id="ARBA00022679"/>
    </source>
</evidence>
<comment type="catalytic activity">
    <reaction evidence="10 11">
        <text>shikimate + ATP = 3-phosphoshikimate + ADP + H(+)</text>
        <dbReference type="Rhea" id="RHEA:13121"/>
        <dbReference type="ChEBI" id="CHEBI:15378"/>
        <dbReference type="ChEBI" id="CHEBI:30616"/>
        <dbReference type="ChEBI" id="CHEBI:36208"/>
        <dbReference type="ChEBI" id="CHEBI:145989"/>
        <dbReference type="ChEBI" id="CHEBI:456216"/>
        <dbReference type="EC" id="2.7.1.71"/>
    </reaction>
</comment>
<evidence type="ECO:0000256" key="4">
    <source>
        <dbReference type="ARBA" id="ARBA00022605"/>
    </source>
</evidence>
<evidence type="ECO:0000256" key="11">
    <source>
        <dbReference type="HAMAP-Rule" id="MF_00109"/>
    </source>
</evidence>
<dbReference type="FunCoup" id="A0A1B1AG11">
    <property type="interactions" value="525"/>
</dbReference>
<dbReference type="PROSITE" id="PS01128">
    <property type="entry name" value="SHIKIMATE_KINASE"/>
    <property type="match status" value="1"/>
</dbReference>
<dbReference type="PANTHER" id="PTHR21087:SF16">
    <property type="entry name" value="SHIKIMATE KINASE 1, CHLOROPLASTIC"/>
    <property type="match status" value="1"/>
</dbReference>
<reference evidence="12 13" key="1">
    <citation type="submission" date="2015-11" db="EMBL/GenBank/DDBJ databases">
        <title>Whole-Genome Sequence of Candidatus Oderbacter manganicum from the National Park Lower Oder Valley, Germany.</title>
        <authorList>
            <person name="Braun B."/>
            <person name="Liere K."/>
            <person name="Szewzyk U."/>
        </authorList>
    </citation>
    <scope>NUCLEOTIDE SEQUENCE [LARGE SCALE GENOMIC DNA]</scope>
    <source>
        <strain evidence="12 13">OTSz_A_272</strain>
    </source>
</reference>
<evidence type="ECO:0000313" key="12">
    <source>
        <dbReference type="EMBL" id="ANP45516.1"/>
    </source>
</evidence>
<feature type="binding site" evidence="11">
    <location>
        <position position="85"/>
    </location>
    <ligand>
        <name>substrate</name>
    </ligand>
</feature>
<gene>
    <name evidence="11" type="primary">aroK</name>
    <name evidence="12" type="ORF">ATE48_06080</name>
</gene>
<keyword evidence="13" id="KW-1185">Reference proteome</keyword>
<dbReference type="InterPro" id="IPR000623">
    <property type="entry name" value="Shikimate_kinase/TSH1"/>
</dbReference>
<keyword evidence="8 11" id="KW-0067">ATP-binding</keyword>
<evidence type="ECO:0000256" key="8">
    <source>
        <dbReference type="ARBA" id="ARBA00022840"/>
    </source>
</evidence>
<keyword evidence="11" id="KW-0479">Metal-binding</keyword>
<comment type="similarity">
    <text evidence="2 11">Belongs to the shikimate kinase family.</text>
</comment>
<evidence type="ECO:0000256" key="6">
    <source>
        <dbReference type="ARBA" id="ARBA00022741"/>
    </source>
</evidence>
<dbReference type="InterPro" id="IPR023000">
    <property type="entry name" value="Shikimate_kinase_CS"/>
</dbReference>
<dbReference type="STRING" id="1759059.ATE48_06080"/>
<evidence type="ECO:0000256" key="1">
    <source>
        <dbReference type="ARBA" id="ARBA00004842"/>
    </source>
</evidence>
<dbReference type="KEGG" id="cbot:ATE48_06080"/>
<proteinExistence type="inferred from homology"/>
<dbReference type="PRINTS" id="PR01100">
    <property type="entry name" value="SHIKIMTKNASE"/>
</dbReference>
<comment type="caution">
    <text evidence="11">Lacks conserved residue(s) required for the propagation of feature annotation.</text>
</comment>
<evidence type="ECO:0000256" key="10">
    <source>
        <dbReference type="ARBA" id="ARBA00048567"/>
    </source>
</evidence>
<feature type="binding site" evidence="11">
    <location>
        <position position="43"/>
    </location>
    <ligand>
        <name>Mg(2+)</name>
        <dbReference type="ChEBI" id="CHEBI:18420"/>
    </ligand>
</feature>
<feature type="binding site" evidence="11">
    <location>
        <begin position="39"/>
        <end position="44"/>
    </location>
    <ligand>
        <name>ATP</name>
        <dbReference type="ChEBI" id="CHEBI:30616"/>
    </ligand>
</feature>
<keyword evidence="6 11" id="KW-0547">Nucleotide-binding</keyword>
<dbReference type="UniPathway" id="UPA00053">
    <property type="reaction ID" value="UER00088"/>
</dbReference>
<feature type="binding site" evidence="11">
    <location>
        <position position="145"/>
    </location>
    <ligand>
        <name>ATP</name>
        <dbReference type="ChEBI" id="CHEBI:30616"/>
    </ligand>
</feature>
<dbReference type="CDD" id="cd00464">
    <property type="entry name" value="SK"/>
    <property type="match status" value="1"/>
</dbReference>
<dbReference type="GO" id="GO:0004765">
    <property type="term" value="F:shikimate kinase activity"/>
    <property type="evidence" value="ECO:0007669"/>
    <property type="project" value="UniProtKB-UniRule"/>
</dbReference>
<dbReference type="GO" id="GO:0000287">
    <property type="term" value="F:magnesium ion binding"/>
    <property type="evidence" value="ECO:0007669"/>
    <property type="project" value="UniProtKB-UniRule"/>
</dbReference>
<comment type="cofactor">
    <cofactor evidence="11">
        <name>Mg(2+)</name>
        <dbReference type="ChEBI" id="CHEBI:18420"/>
    </cofactor>
    <text evidence="11">Binds 1 Mg(2+) ion per subunit.</text>
</comment>
<dbReference type="PANTHER" id="PTHR21087">
    <property type="entry name" value="SHIKIMATE KINASE"/>
    <property type="match status" value="1"/>
</dbReference>
<dbReference type="GO" id="GO:0005524">
    <property type="term" value="F:ATP binding"/>
    <property type="evidence" value="ECO:0007669"/>
    <property type="project" value="UniProtKB-UniRule"/>
</dbReference>
<dbReference type="AlphaFoldDB" id="A0A1B1AG11"/>
<dbReference type="Pfam" id="PF01202">
    <property type="entry name" value="SKI"/>
    <property type="match status" value="1"/>
</dbReference>
<dbReference type="InParanoid" id="A0A1B1AG11"/>
<accession>A0A1B1AG11</accession>
<dbReference type="InterPro" id="IPR027417">
    <property type="entry name" value="P-loop_NTPase"/>
</dbReference>
<organism evidence="12 13">
    <name type="scientific">Candidatus Viadribacter manganicus</name>
    <dbReference type="NCBI Taxonomy" id="1759059"/>
    <lineage>
        <taxon>Bacteria</taxon>
        <taxon>Pseudomonadati</taxon>
        <taxon>Pseudomonadota</taxon>
        <taxon>Alphaproteobacteria</taxon>
        <taxon>Hyphomonadales</taxon>
        <taxon>Hyphomonadaceae</taxon>
        <taxon>Candidatus Viadribacter</taxon>
    </lineage>
</organism>
<keyword evidence="4 11" id="KW-0028">Amino-acid biosynthesis</keyword>
<comment type="pathway">
    <text evidence="1 11">Metabolic intermediate biosynthesis; chorismate biosynthesis; chorismate from D-erythrose 4-phosphate and phosphoenolpyruvate: step 5/7.</text>
</comment>
<comment type="subcellular location">
    <subcellularLocation>
        <location evidence="11">Cytoplasm</location>
    </subcellularLocation>
</comment>
<evidence type="ECO:0000256" key="7">
    <source>
        <dbReference type="ARBA" id="ARBA00022777"/>
    </source>
</evidence>
<dbReference type="HAMAP" id="MF_00109">
    <property type="entry name" value="Shikimate_kinase"/>
    <property type="match status" value="1"/>
</dbReference>